<dbReference type="SMART" id="SM00886">
    <property type="entry name" value="Dabb"/>
    <property type="match status" value="1"/>
</dbReference>
<dbReference type="InterPro" id="IPR044662">
    <property type="entry name" value="HS1/DABB1-like"/>
</dbReference>
<gene>
    <name evidence="3" type="ORF">AA0114_g12833</name>
</gene>
<accession>A0A4Q4LZ09</accession>
<protein>
    <recommendedName>
        <fullName evidence="2">Stress-response A/B barrel domain-containing protein</fullName>
    </recommendedName>
</protein>
<dbReference type="AlphaFoldDB" id="A0A4Q4LZ09"/>
<organism evidence="3 4">
    <name type="scientific">Alternaria tenuissima</name>
    <dbReference type="NCBI Taxonomy" id="119927"/>
    <lineage>
        <taxon>Eukaryota</taxon>
        <taxon>Fungi</taxon>
        <taxon>Dikarya</taxon>
        <taxon>Ascomycota</taxon>
        <taxon>Pezizomycotina</taxon>
        <taxon>Dothideomycetes</taxon>
        <taxon>Pleosporomycetidae</taxon>
        <taxon>Pleosporales</taxon>
        <taxon>Pleosporineae</taxon>
        <taxon>Pleosporaceae</taxon>
        <taxon>Alternaria</taxon>
        <taxon>Alternaria sect. Alternaria</taxon>
        <taxon>Alternaria alternata complex</taxon>
    </lineage>
</organism>
<evidence type="ECO:0000313" key="3">
    <source>
        <dbReference type="EMBL" id="RYN23559.1"/>
    </source>
</evidence>
<dbReference type="PROSITE" id="PS51502">
    <property type="entry name" value="S_R_A_B_BARREL"/>
    <property type="match status" value="1"/>
</dbReference>
<name>A0A4Q4LZ09_9PLEO</name>
<dbReference type="EMBL" id="PDXA01000106">
    <property type="protein sequence ID" value="RYN23559.1"/>
    <property type="molecule type" value="Genomic_DNA"/>
</dbReference>
<dbReference type="Proteomes" id="UP000292402">
    <property type="component" value="Unassembled WGS sequence"/>
</dbReference>
<dbReference type="InterPro" id="IPR011008">
    <property type="entry name" value="Dimeric_a/b-barrel"/>
</dbReference>
<evidence type="ECO:0000259" key="2">
    <source>
        <dbReference type="PROSITE" id="PS51502"/>
    </source>
</evidence>
<dbReference type="PANTHER" id="PTHR33178:SF17">
    <property type="entry name" value="STRESS-RESPONSE A_B BARREL DOMAIN-CONTAINING PROTEIN"/>
    <property type="match status" value="1"/>
</dbReference>
<evidence type="ECO:0000313" key="4">
    <source>
        <dbReference type="Proteomes" id="UP000292402"/>
    </source>
</evidence>
<dbReference type="Pfam" id="PF07876">
    <property type="entry name" value="Dabb"/>
    <property type="match status" value="1"/>
</dbReference>
<dbReference type="PANTHER" id="PTHR33178">
    <property type="match status" value="1"/>
</dbReference>
<dbReference type="Gene3D" id="3.30.70.100">
    <property type="match status" value="1"/>
</dbReference>
<dbReference type="InterPro" id="IPR013097">
    <property type="entry name" value="Dabb"/>
</dbReference>
<sequence length="171" mass="19836">MGSRDARAPILNLIIFRCDRQPHHLDEALLQSIQYTRFLLQSLTPPFQEPTTMTVVHIVLFKFKPTVSLAHKNAFVTQLKALKKLPCVLDNRLIVGGPSITEPIERSKGYEFALLSFHQDRKALEEYQASSEHKRVTSGYLWLYKEDITRFDFEVAEDDEYMCRFVTKGLM</sequence>
<evidence type="ECO:0000256" key="1">
    <source>
        <dbReference type="ARBA" id="ARBA00011738"/>
    </source>
</evidence>
<comment type="subunit">
    <text evidence="1">Homodimer.</text>
</comment>
<reference evidence="4" key="1">
    <citation type="journal article" date="2019" name="bioRxiv">
        <title>Genomics, evolutionary history and diagnostics of the Alternaria alternata species group including apple and Asian pear pathotypes.</title>
        <authorList>
            <person name="Armitage A.D."/>
            <person name="Cockerton H.M."/>
            <person name="Sreenivasaprasad S."/>
            <person name="Woodhall J.W."/>
            <person name="Lane C.R."/>
            <person name="Harrison R.J."/>
            <person name="Clarkson J.P."/>
        </authorList>
    </citation>
    <scope>NUCLEOTIDE SEQUENCE [LARGE SCALE GENOMIC DNA]</scope>
    <source>
        <strain evidence="4">FERA 1082</strain>
    </source>
</reference>
<proteinExistence type="predicted"/>
<dbReference type="SUPFAM" id="SSF54909">
    <property type="entry name" value="Dimeric alpha+beta barrel"/>
    <property type="match status" value="1"/>
</dbReference>
<feature type="domain" description="Stress-response A/B barrel" evidence="2">
    <location>
        <begin position="55"/>
        <end position="153"/>
    </location>
</feature>
<comment type="caution">
    <text evidence="3">The sequence shown here is derived from an EMBL/GenBank/DDBJ whole genome shotgun (WGS) entry which is preliminary data.</text>
</comment>